<organism evidence="9 10">
    <name type="scientific">Cladosporium halotolerans</name>
    <dbReference type="NCBI Taxonomy" id="1052096"/>
    <lineage>
        <taxon>Eukaryota</taxon>
        <taxon>Fungi</taxon>
        <taxon>Dikarya</taxon>
        <taxon>Ascomycota</taxon>
        <taxon>Pezizomycotina</taxon>
        <taxon>Dothideomycetes</taxon>
        <taxon>Dothideomycetidae</taxon>
        <taxon>Cladosporiales</taxon>
        <taxon>Cladosporiaceae</taxon>
        <taxon>Cladosporium</taxon>
    </lineage>
</organism>
<comment type="similarity">
    <text evidence="7">Belongs to the dihydrofolate reductase family.</text>
</comment>
<dbReference type="InterPro" id="IPR012259">
    <property type="entry name" value="DHFR"/>
</dbReference>
<evidence type="ECO:0000256" key="1">
    <source>
        <dbReference type="ARBA" id="ARBA00004903"/>
    </source>
</evidence>
<dbReference type="SUPFAM" id="SSF53597">
    <property type="entry name" value="Dihydrofolate reductase-like"/>
    <property type="match status" value="1"/>
</dbReference>
<dbReference type="AlphaFoldDB" id="A0AB34KUF8"/>
<dbReference type="GeneID" id="96003920"/>
<sequence>MTDPEMPPTPLTLIVAATPKNGIGKNGSLPWPMLKKEMAYFARVTKRLPPSSSSQETSRRNAVIMGRKTWTSIPPKFRPLKDRTNIVVSSLSREDLEGATDEVIVAGSIQAGLADLEARAREGRSPALGRAFVIGGAGVYGAALGLEGARNVLLTRVGREYECDTFFPDLEAEGWERRGRGELEEFVGEDVGGEQVDGEVGFEVQLWRR</sequence>
<proteinExistence type="inferred from homology"/>
<dbReference type="GO" id="GO:0046655">
    <property type="term" value="P:folic acid metabolic process"/>
    <property type="evidence" value="ECO:0007669"/>
    <property type="project" value="TreeGrafter"/>
</dbReference>
<evidence type="ECO:0000256" key="6">
    <source>
        <dbReference type="ARBA" id="ARBA00023002"/>
    </source>
</evidence>
<dbReference type="PANTHER" id="PTHR48069">
    <property type="entry name" value="DIHYDROFOLATE REDUCTASE"/>
    <property type="match status" value="1"/>
</dbReference>
<dbReference type="EMBL" id="JAAQHG020000006">
    <property type="protein sequence ID" value="KAL1588689.1"/>
    <property type="molecule type" value="Genomic_DNA"/>
</dbReference>
<evidence type="ECO:0000313" key="9">
    <source>
        <dbReference type="EMBL" id="KAL1588689.1"/>
    </source>
</evidence>
<reference evidence="9 10" key="1">
    <citation type="journal article" date="2020" name="Microbiol. Resour. Announc.">
        <title>Draft Genome Sequence of a Cladosporium Species Isolated from the Mesophotic Ascidian Didemnum maculosum.</title>
        <authorList>
            <person name="Gioti A."/>
            <person name="Siaperas R."/>
            <person name="Nikolaivits E."/>
            <person name="Le Goff G."/>
            <person name="Ouazzani J."/>
            <person name="Kotoulas G."/>
            <person name="Topakas E."/>
        </authorList>
    </citation>
    <scope>NUCLEOTIDE SEQUENCE [LARGE SCALE GENOMIC DNA]</scope>
    <source>
        <strain evidence="9 10">TM138-S3</strain>
    </source>
</reference>
<dbReference type="Pfam" id="PF00186">
    <property type="entry name" value="DHFR_1"/>
    <property type="match status" value="1"/>
</dbReference>
<keyword evidence="10" id="KW-1185">Reference proteome</keyword>
<dbReference type="PANTHER" id="PTHR48069:SF3">
    <property type="entry name" value="DIHYDROFOLATE REDUCTASE"/>
    <property type="match status" value="1"/>
</dbReference>
<evidence type="ECO:0000256" key="5">
    <source>
        <dbReference type="ARBA" id="ARBA00022857"/>
    </source>
</evidence>
<dbReference type="GO" id="GO:0005739">
    <property type="term" value="C:mitochondrion"/>
    <property type="evidence" value="ECO:0007669"/>
    <property type="project" value="TreeGrafter"/>
</dbReference>
<evidence type="ECO:0000256" key="4">
    <source>
        <dbReference type="ARBA" id="ARBA00022563"/>
    </source>
</evidence>
<dbReference type="Gene3D" id="3.40.430.10">
    <property type="entry name" value="Dihydrofolate Reductase, subunit A"/>
    <property type="match status" value="1"/>
</dbReference>
<dbReference type="GO" id="GO:0004146">
    <property type="term" value="F:dihydrofolate reductase activity"/>
    <property type="evidence" value="ECO:0007669"/>
    <property type="project" value="UniProtKB-EC"/>
</dbReference>
<evidence type="ECO:0000256" key="3">
    <source>
        <dbReference type="ARBA" id="ARBA00018886"/>
    </source>
</evidence>
<evidence type="ECO:0000313" key="10">
    <source>
        <dbReference type="Proteomes" id="UP000803884"/>
    </source>
</evidence>
<comment type="caution">
    <text evidence="9">The sequence shown here is derived from an EMBL/GenBank/DDBJ whole genome shotgun (WGS) entry which is preliminary data.</text>
</comment>
<protein>
    <recommendedName>
        <fullName evidence="3">Dihydrofolate reductase</fullName>
        <ecNumber evidence="2">1.5.1.3</ecNumber>
    </recommendedName>
</protein>
<name>A0AB34KUF8_9PEZI</name>
<dbReference type="GO" id="GO:0046654">
    <property type="term" value="P:tetrahydrofolate biosynthetic process"/>
    <property type="evidence" value="ECO:0007669"/>
    <property type="project" value="InterPro"/>
</dbReference>
<evidence type="ECO:0000259" key="8">
    <source>
        <dbReference type="PROSITE" id="PS51330"/>
    </source>
</evidence>
<evidence type="ECO:0000256" key="7">
    <source>
        <dbReference type="RuleBase" id="RU004474"/>
    </source>
</evidence>
<dbReference type="PROSITE" id="PS00075">
    <property type="entry name" value="DHFR_1"/>
    <property type="match status" value="1"/>
</dbReference>
<dbReference type="GO" id="GO:0046452">
    <property type="term" value="P:dihydrofolate metabolic process"/>
    <property type="evidence" value="ECO:0007669"/>
    <property type="project" value="TreeGrafter"/>
</dbReference>
<accession>A0AB34KUF8</accession>
<dbReference type="InterPro" id="IPR001796">
    <property type="entry name" value="DHFR_dom"/>
</dbReference>
<dbReference type="GO" id="GO:0050661">
    <property type="term" value="F:NADP binding"/>
    <property type="evidence" value="ECO:0007669"/>
    <property type="project" value="InterPro"/>
</dbReference>
<dbReference type="InterPro" id="IPR024072">
    <property type="entry name" value="DHFR-like_dom_sf"/>
</dbReference>
<dbReference type="EC" id="1.5.1.3" evidence="2"/>
<dbReference type="PRINTS" id="PR00070">
    <property type="entry name" value="DHFR"/>
</dbReference>
<dbReference type="PROSITE" id="PS51330">
    <property type="entry name" value="DHFR_2"/>
    <property type="match status" value="1"/>
</dbReference>
<dbReference type="RefSeq" id="XP_069231794.1">
    <property type="nucleotide sequence ID" value="XM_069371082.1"/>
</dbReference>
<evidence type="ECO:0000256" key="2">
    <source>
        <dbReference type="ARBA" id="ARBA00012856"/>
    </source>
</evidence>
<keyword evidence="5" id="KW-0521">NADP</keyword>
<keyword evidence="4" id="KW-0554">One-carbon metabolism</keyword>
<keyword evidence="6" id="KW-0560">Oxidoreductase</keyword>
<gene>
    <name evidence="9" type="ORF">WHR41_02476</name>
</gene>
<feature type="domain" description="DHFR" evidence="8">
    <location>
        <begin position="10"/>
        <end position="209"/>
    </location>
</feature>
<dbReference type="InterPro" id="IPR017925">
    <property type="entry name" value="DHFR_CS"/>
</dbReference>
<dbReference type="GO" id="GO:0006730">
    <property type="term" value="P:one-carbon metabolic process"/>
    <property type="evidence" value="ECO:0007669"/>
    <property type="project" value="UniProtKB-KW"/>
</dbReference>
<dbReference type="Proteomes" id="UP000803884">
    <property type="component" value="Unassembled WGS sequence"/>
</dbReference>
<comment type="pathway">
    <text evidence="1">Cofactor biosynthesis; tetrahydrofolate biosynthesis; 5,6,7,8-tetrahydrofolate from 7,8-dihydrofolate: step 1/1.</text>
</comment>
<dbReference type="CDD" id="cd00209">
    <property type="entry name" value="DHFR"/>
    <property type="match status" value="1"/>
</dbReference>